<dbReference type="OrthoDB" id="6173796at2"/>
<evidence type="ECO:0000313" key="2">
    <source>
        <dbReference type="EMBL" id="PRY65845.1"/>
    </source>
</evidence>
<protein>
    <recommendedName>
        <fullName evidence="4">Outer membrane protein with beta-barrel domain</fullName>
    </recommendedName>
</protein>
<organism evidence="2 3">
    <name type="scientific">Vreelandella songnenensis</name>
    <dbReference type="NCBI Taxonomy" id="1176243"/>
    <lineage>
        <taxon>Bacteria</taxon>
        <taxon>Pseudomonadati</taxon>
        <taxon>Pseudomonadota</taxon>
        <taxon>Gammaproteobacteria</taxon>
        <taxon>Oceanospirillales</taxon>
        <taxon>Halomonadaceae</taxon>
        <taxon>Vreelandella</taxon>
    </lineage>
</organism>
<evidence type="ECO:0000313" key="3">
    <source>
        <dbReference type="Proteomes" id="UP000237647"/>
    </source>
</evidence>
<keyword evidence="1" id="KW-0732">Signal</keyword>
<evidence type="ECO:0008006" key="4">
    <source>
        <dbReference type="Google" id="ProtNLM"/>
    </source>
</evidence>
<sequence>MKRLAGVILYSVIGSTLPFTTAAADDAPLVVAYATPESELMQLDNGVVLEGSDLSSLDTYTSGFRLTAGYSPWQLPRLDIGAEIAYRESDEVPIATSMSPLIMDTLSLGGAIVAGIRMGAVSMYAKSGLTEWRGDTDNSPGSDEGGTTWLQGFGATLTINRLITRLEYERVDAPTLSHLNHLSASLHLPF</sequence>
<feature type="signal peptide" evidence="1">
    <location>
        <begin position="1"/>
        <end position="24"/>
    </location>
</feature>
<dbReference type="AlphaFoldDB" id="A0A2T0V6M1"/>
<comment type="caution">
    <text evidence="2">The sequence shown here is derived from an EMBL/GenBank/DDBJ whole genome shotgun (WGS) entry which is preliminary data.</text>
</comment>
<name>A0A2T0V6M1_9GAMM</name>
<feature type="chain" id="PRO_5015703947" description="Outer membrane protein with beta-barrel domain" evidence="1">
    <location>
        <begin position="25"/>
        <end position="190"/>
    </location>
</feature>
<accession>A0A2T0V6M1</accession>
<evidence type="ECO:0000256" key="1">
    <source>
        <dbReference type="SAM" id="SignalP"/>
    </source>
</evidence>
<proteinExistence type="predicted"/>
<keyword evidence="3" id="KW-1185">Reference proteome</keyword>
<gene>
    <name evidence="2" type="ORF">B0H98_102377</name>
</gene>
<dbReference type="Proteomes" id="UP000237647">
    <property type="component" value="Unassembled WGS sequence"/>
</dbReference>
<dbReference type="EMBL" id="PVTK01000002">
    <property type="protein sequence ID" value="PRY65845.1"/>
    <property type="molecule type" value="Genomic_DNA"/>
</dbReference>
<reference evidence="2 3" key="1">
    <citation type="submission" date="2018-03" db="EMBL/GenBank/DDBJ databases">
        <title>Genomic Encyclopedia of Type Strains, Phase III (KMG-III): the genomes of soil and plant-associated and newly described type strains.</title>
        <authorList>
            <person name="Whitman W."/>
        </authorList>
    </citation>
    <scope>NUCLEOTIDE SEQUENCE [LARGE SCALE GENOMIC DNA]</scope>
    <source>
        <strain evidence="2 3">CGMCC 1.12152</strain>
    </source>
</reference>
<dbReference type="Gene3D" id="2.40.160.20">
    <property type="match status" value="1"/>
</dbReference>
<dbReference type="RefSeq" id="WP_106374229.1">
    <property type="nucleotide sequence ID" value="NZ_PVTK01000002.1"/>
</dbReference>